<gene>
    <name evidence="2" type="ORF">SAMN05216372_105389</name>
</gene>
<dbReference type="RefSeq" id="WP_093504938.1">
    <property type="nucleotide sequence ID" value="NZ_BSSG01000005.1"/>
</dbReference>
<evidence type="ECO:0000313" key="2">
    <source>
        <dbReference type="EMBL" id="SFD92605.1"/>
    </source>
</evidence>
<keyword evidence="1" id="KW-0472">Membrane</keyword>
<sequence>MESWAEQAGLILLGVFVAQSVNYLASKRRVHKIIKLHIEELKQLSLEVDRLTLIFERQLQIASLGGINQSFALPIKAPIYAHHYSDIMAELNIDQRISYQMIHTQIDSLNQHLAEAREFIANLPVLSKPEEADFEKYAQSAHEGFLACKVIQWHISYHLNNQSKPTLGYKDKKHQEFLQYYQDVYDEATAIKTHPSADLSPDFFEKIYDPSAFGNGYFNSHGERI</sequence>
<dbReference type="AlphaFoldDB" id="A0A1I1WBM6"/>
<dbReference type="EMBL" id="FOMO01000005">
    <property type="protein sequence ID" value="SFD92605.1"/>
    <property type="molecule type" value="Genomic_DNA"/>
</dbReference>
<protein>
    <submittedName>
        <fullName evidence="2">Uncharacterized protein</fullName>
    </submittedName>
</protein>
<organism evidence="2 3">
    <name type="scientific">Pseudomonas straminea</name>
    <dbReference type="NCBI Taxonomy" id="47882"/>
    <lineage>
        <taxon>Bacteria</taxon>
        <taxon>Pseudomonadati</taxon>
        <taxon>Pseudomonadota</taxon>
        <taxon>Gammaproteobacteria</taxon>
        <taxon>Pseudomonadales</taxon>
        <taxon>Pseudomonadaceae</taxon>
        <taxon>Phytopseudomonas</taxon>
    </lineage>
</organism>
<reference evidence="3" key="1">
    <citation type="submission" date="2016-10" db="EMBL/GenBank/DDBJ databases">
        <authorList>
            <person name="Varghese N."/>
            <person name="Submissions S."/>
        </authorList>
    </citation>
    <scope>NUCLEOTIDE SEQUENCE [LARGE SCALE GENOMIC DNA]</scope>
    <source>
        <strain evidence="3">JCM 2783</strain>
    </source>
</reference>
<name>A0A1I1WBM6_PSEOC</name>
<accession>A0A1I1WBM6</accession>
<evidence type="ECO:0000313" key="3">
    <source>
        <dbReference type="Proteomes" id="UP000243950"/>
    </source>
</evidence>
<dbReference type="Proteomes" id="UP000243950">
    <property type="component" value="Unassembled WGS sequence"/>
</dbReference>
<proteinExistence type="predicted"/>
<evidence type="ECO:0000256" key="1">
    <source>
        <dbReference type="SAM" id="Phobius"/>
    </source>
</evidence>
<keyword evidence="3" id="KW-1185">Reference proteome</keyword>
<feature type="transmembrane region" description="Helical" evidence="1">
    <location>
        <begin position="6"/>
        <end position="25"/>
    </location>
</feature>
<keyword evidence="1" id="KW-1133">Transmembrane helix</keyword>
<keyword evidence="1" id="KW-0812">Transmembrane</keyword>